<gene>
    <name evidence="1" type="ORF">BSTOLATCC_MIC61024</name>
</gene>
<evidence type="ECO:0000313" key="1">
    <source>
        <dbReference type="EMBL" id="CAG9334406.1"/>
    </source>
</evidence>
<protein>
    <submittedName>
        <fullName evidence="1">Uncharacterized protein</fullName>
    </submittedName>
</protein>
<keyword evidence="2" id="KW-1185">Reference proteome</keyword>
<evidence type="ECO:0000313" key="2">
    <source>
        <dbReference type="Proteomes" id="UP001162131"/>
    </source>
</evidence>
<reference evidence="1" key="1">
    <citation type="submission" date="2021-09" db="EMBL/GenBank/DDBJ databases">
        <authorList>
            <consortium name="AG Swart"/>
            <person name="Singh M."/>
            <person name="Singh A."/>
            <person name="Seah K."/>
            <person name="Emmerich C."/>
        </authorList>
    </citation>
    <scope>NUCLEOTIDE SEQUENCE</scope>
    <source>
        <strain evidence="1">ATCC30299</strain>
    </source>
</reference>
<accession>A0AAU9KB26</accession>
<organism evidence="1 2">
    <name type="scientific">Blepharisma stoltei</name>
    <dbReference type="NCBI Taxonomy" id="1481888"/>
    <lineage>
        <taxon>Eukaryota</taxon>
        <taxon>Sar</taxon>
        <taxon>Alveolata</taxon>
        <taxon>Ciliophora</taxon>
        <taxon>Postciliodesmatophora</taxon>
        <taxon>Heterotrichea</taxon>
        <taxon>Heterotrichida</taxon>
        <taxon>Blepharismidae</taxon>
        <taxon>Blepharisma</taxon>
    </lineage>
</organism>
<proteinExistence type="predicted"/>
<comment type="caution">
    <text evidence="1">The sequence shown here is derived from an EMBL/GenBank/DDBJ whole genome shotgun (WGS) entry which is preliminary data.</text>
</comment>
<sequence>MAYEICSALELPAYPQLSLENEGEFIVLPVDRAAMEIAGNNPPIKLAKQMSELNEFLQSVENVDYMTLVHDGRSLTQDHPLEVALRLMVQPYIFSELESGRKCEADVNIGIYVPNSYISERGIWDCEYLNPHNVFEKQAHYVLESDKKCFSPVLLKFSTCIPIHVFYSLIIYHSAEIRKFAIAKHVLLIDDKNDLSQIAERVAISEDSASKQNAMDSCHWVFDRFSPDTRKPFESDLLTRLFAEIINDGNRSEVIRDFWLNIFYYLVWDQSGKPQGDFNFGEHQYLQLAENSLNQVEYDHKSRINWATAAVASFVKRLHRELTSWIGEF</sequence>
<dbReference type="EMBL" id="CAJZBQ010000058">
    <property type="protein sequence ID" value="CAG9334406.1"/>
    <property type="molecule type" value="Genomic_DNA"/>
</dbReference>
<name>A0AAU9KB26_9CILI</name>
<dbReference type="Proteomes" id="UP001162131">
    <property type="component" value="Unassembled WGS sequence"/>
</dbReference>
<dbReference type="AlphaFoldDB" id="A0AAU9KB26"/>